<evidence type="ECO:0000313" key="2">
    <source>
        <dbReference type="EMBL" id="KDQ52259.1"/>
    </source>
</evidence>
<feature type="transmembrane region" description="Helical" evidence="1">
    <location>
        <begin position="69"/>
        <end position="91"/>
    </location>
</feature>
<proteinExistence type="predicted"/>
<keyword evidence="3" id="KW-1185">Reference proteome</keyword>
<evidence type="ECO:0000313" key="3">
    <source>
        <dbReference type="Proteomes" id="UP000027265"/>
    </source>
</evidence>
<evidence type="ECO:0000256" key="1">
    <source>
        <dbReference type="SAM" id="Phobius"/>
    </source>
</evidence>
<sequence length="102" mass="11666">MINVFPTENPRAILYIRNTFLASVVLHCLHPLHSQLRAISLRVPFFMCRSRWPSDLFPFVSSLSSVYNYGYSLFISALVSLLGLLSTVARIDSRSRSPRMMD</sequence>
<reference evidence="3" key="1">
    <citation type="journal article" date="2014" name="Proc. Natl. Acad. Sci. U.S.A.">
        <title>Extensive sampling of basidiomycete genomes demonstrates inadequacy of the white-rot/brown-rot paradigm for wood decay fungi.</title>
        <authorList>
            <person name="Riley R."/>
            <person name="Salamov A.A."/>
            <person name="Brown D.W."/>
            <person name="Nagy L.G."/>
            <person name="Floudas D."/>
            <person name="Held B.W."/>
            <person name="Levasseur A."/>
            <person name="Lombard V."/>
            <person name="Morin E."/>
            <person name="Otillar R."/>
            <person name="Lindquist E.A."/>
            <person name="Sun H."/>
            <person name="LaButti K.M."/>
            <person name="Schmutz J."/>
            <person name="Jabbour D."/>
            <person name="Luo H."/>
            <person name="Baker S.E."/>
            <person name="Pisabarro A.G."/>
            <person name="Walton J.D."/>
            <person name="Blanchette R.A."/>
            <person name="Henrissat B."/>
            <person name="Martin F."/>
            <person name="Cullen D."/>
            <person name="Hibbett D.S."/>
            <person name="Grigoriev I.V."/>
        </authorList>
    </citation>
    <scope>NUCLEOTIDE SEQUENCE [LARGE SCALE GENOMIC DNA]</scope>
    <source>
        <strain evidence="3">MUCL 33604</strain>
    </source>
</reference>
<keyword evidence="1" id="KW-1133">Transmembrane helix</keyword>
<protein>
    <submittedName>
        <fullName evidence="2">Uncharacterized protein</fullName>
    </submittedName>
</protein>
<organism evidence="2 3">
    <name type="scientific">Jaapia argillacea MUCL 33604</name>
    <dbReference type="NCBI Taxonomy" id="933084"/>
    <lineage>
        <taxon>Eukaryota</taxon>
        <taxon>Fungi</taxon>
        <taxon>Dikarya</taxon>
        <taxon>Basidiomycota</taxon>
        <taxon>Agaricomycotina</taxon>
        <taxon>Agaricomycetes</taxon>
        <taxon>Agaricomycetidae</taxon>
        <taxon>Jaapiales</taxon>
        <taxon>Jaapiaceae</taxon>
        <taxon>Jaapia</taxon>
    </lineage>
</organism>
<dbReference type="Proteomes" id="UP000027265">
    <property type="component" value="Unassembled WGS sequence"/>
</dbReference>
<keyword evidence="1" id="KW-0472">Membrane</keyword>
<dbReference type="EMBL" id="KL197741">
    <property type="protein sequence ID" value="KDQ52259.1"/>
    <property type="molecule type" value="Genomic_DNA"/>
</dbReference>
<accession>A0A067PBU7</accession>
<dbReference type="AlphaFoldDB" id="A0A067PBU7"/>
<keyword evidence="1" id="KW-0812">Transmembrane</keyword>
<gene>
    <name evidence="2" type="ORF">JAAARDRAFT_40378</name>
</gene>
<dbReference type="InParanoid" id="A0A067PBU7"/>
<dbReference type="HOGENOM" id="CLU_2277894_0_0_1"/>
<name>A0A067PBU7_9AGAM</name>